<proteinExistence type="predicted"/>
<keyword evidence="1" id="KW-0732">Signal</keyword>
<feature type="chain" id="PRO_5043534985" evidence="1">
    <location>
        <begin position="18"/>
        <end position="187"/>
    </location>
</feature>
<evidence type="ECO:0000313" key="2">
    <source>
        <dbReference type="EMBL" id="BDS07731.1"/>
    </source>
</evidence>
<evidence type="ECO:0000256" key="1">
    <source>
        <dbReference type="SAM" id="SignalP"/>
    </source>
</evidence>
<reference evidence="2" key="1">
    <citation type="submission" date="2024-07" db="EMBL/GenBank/DDBJ databases">
        <title>Complete genome sequence of Verrucomicrobiaceae bacterium NT6N.</title>
        <authorList>
            <person name="Huang C."/>
            <person name="Takami H."/>
            <person name="Hamasaki K."/>
        </authorList>
    </citation>
    <scope>NUCLEOTIDE SEQUENCE</scope>
    <source>
        <strain evidence="2">NT6N</strain>
    </source>
</reference>
<feature type="signal peptide" evidence="1">
    <location>
        <begin position="1"/>
        <end position="17"/>
    </location>
</feature>
<gene>
    <name evidence="2" type="ORF">NT6N_27710</name>
</gene>
<dbReference type="AlphaFoldDB" id="A0AAT9FP12"/>
<name>A0AAT9FP12_9BACT</name>
<dbReference type="EMBL" id="AP026866">
    <property type="protein sequence ID" value="BDS07731.1"/>
    <property type="molecule type" value="Genomic_DNA"/>
</dbReference>
<protein>
    <submittedName>
        <fullName evidence="2">Uncharacterized protein</fullName>
    </submittedName>
</protein>
<sequence>MNLAMTIFLLSAIVACAADPPMRVRDASKVETASRVIVLGWDYELKNRDPIKLKTSFGQPEQIKQLLSSFADAPTQVGGLPLFAGHLCHLVFLGEKDEPLAYVYVNTLGAFCELRSVKQDEDGKMVPDYNSEATYFYAPKLGKLLVKQLNDHDPEYYAALEKSVTANLGMTLENALFGNDKANKAQK</sequence>
<accession>A0AAT9FP12</accession>
<organism evidence="2">
    <name type="scientific">Oceaniferula spumae</name>
    <dbReference type="NCBI Taxonomy" id="2979115"/>
    <lineage>
        <taxon>Bacteria</taxon>
        <taxon>Pseudomonadati</taxon>
        <taxon>Verrucomicrobiota</taxon>
        <taxon>Verrucomicrobiia</taxon>
        <taxon>Verrucomicrobiales</taxon>
        <taxon>Verrucomicrobiaceae</taxon>
        <taxon>Oceaniferula</taxon>
    </lineage>
</organism>
<dbReference type="KEGG" id="osu:NT6N_27710"/>